<feature type="domain" description="Cytochrome c7-like" evidence="2">
    <location>
        <begin position="126"/>
        <end position="218"/>
    </location>
</feature>
<dbReference type="KEGG" id="mbry:B1812_00020"/>
<dbReference type="SUPFAM" id="SSF48695">
    <property type="entry name" value="Multiheme cytochromes"/>
    <property type="match status" value="1"/>
</dbReference>
<proteinExistence type="predicted"/>
<gene>
    <name evidence="3" type="ORF">B1812_00020</name>
</gene>
<dbReference type="InterPro" id="IPR029467">
    <property type="entry name" value="Cyt_c7-like"/>
</dbReference>
<evidence type="ECO:0000313" key="4">
    <source>
        <dbReference type="Proteomes" id="UP000193978"/>
    </source>
</evidence>
<feature type="transmembrane region" description="Helical" evidence="1">
    <location>
        <begin position="12"/>
        <end position="35"/>
    </location>
</feature>
<dbReference type="Gene3D" id="3.90.10.10">
    <property type="entry name" value="Cytochrome C3"/>
    <property type="match status" value="2"/>
</dbReference>
<dbReference type="Proteomes" id="UP000193978">
    <property type="component" value="Chromosome"/>
</dbReference>
<dbReference type="STRING" id="655015.B1812_00020"/>
<dbReference type="CDD" id="cd08168">
    <property type="entry name" value="Cytochrom_C3"/>
    <property type="match status" value="1"/>
</dbReference>
<dbReference type="OrthoDB" id="9814800at2"/>
<dbReference type="InterPro" id="IPR036280">
    <property type="entry name" value="Multihaem_cyt_sf"/>
</dbReference>
<keyword evidence="1" id="KW-0472">Membrane</keyword>
<evidence type="ECO:0000313" key="3">
    <source>
        <dbReference type="EMBL" id="ARN79717.1"/>
    </source>
</evidence>
<sequence length="218" mass="24406">MPQIFRPFADTIARIVLIAIILVPLAAIGVAYGVMRSPFITGENITLEQPVPFSHEHHVGGLKLDCRYCHSSVEKSPVAGVPPTHTCMTCHSQIFTNAPMLAPVRESLAEGKPIRWKRVHHLPAYVYFDHSVHIANGVGCSTCHGAVETMPLMRQTQPLTMSWCLDCHRNPAPNLRPLADIFKTGWRPPEDQERKGRELLQEHRIDTGHLTDCSTCHR</sequence>
<dbReference type="EMBL" id="CP019948">
    <property type="protein sequence ID" value="ARN79717.1"/>
    <property type="molecule type" value="Genomic_DNA"/>
</dbReference>
<name>A0A1W6MQ55_9HYPH</name>
<dbReference type="Pfam" id="PF14522">
    <property type="entry name" value="Cytochrome_C7"/>
    <property type="match status" value="1"/>
</dbReference>
<keyword evidence="4" id="KW-1185">Reference proteome</keyword>
<reference evidence="3 4" key="1">
    <citation type="submission" date="2017-02" db="EMBL/GenBank/DDBJ databases">
        <authorList>
            <person name="Peterson S.W."/>
        </authorList>
    </citation>
    <scope>NUCLEOTIDE SEQUENCE [LARGE SCALE GENOMIC DNA]</scope>
    <source>
        <strain evidence="3 4">S285</strain>
    </source>
</reference>
<dbReference type="RefSeq" id="WP_085769761.1">
    <property type="nucleotide sequence ID" value="NZ_AP027149.1"/>
</dbReference>
<dbReference type="AlphaFoldDB" id="A0A1W6MQ55"/>
<dbReference type="PANTHER" id="PTHR39425:SF1">
    <property type="entry name" value="CYTOCHROME C7-LIKE DOMAIN-CONTAINING PROTEIN"/>
    <property type="match status" value="1"/>
</dbReference>
<keyword evidence="1" id="KW-0812">Transmembrane</keyword>
<organism evidence="3 4">
    <name type="scientific">Methylocystis bryophila</name>
    <dbReference type="NCBI Taxonomy" id="655015"/>
    <lineage>
        <taxon>Bacteria</taxon>
        <taxon>Pseudomonadati</taxon>
        <taxon>Pseudomonadota</taxon>
        <taxon>Alphaproteobacteria</taxon>
        <taxon>Hyphomicrobiales</taxon>
        <taxon>Methylocystaceae</taxon>
        <taxon>Methylocystis</taxon>
    </lineage>
</organism>
<keyword evidence="1" id="KW-1133">Transmembrane helix</keyword>
<dbReference type="PANTHER" id="PTHR39425">
    <property type="entry name" value="LIPOPROTEIN CYTOCHROME C"/>
    <property type="match status" value="1"/>
</dbReference>
<evidence type="ECO:0000259" key="2">
    <source>
        <dbReference type="Pfam" id="PF14522"/>
    </source>
</evidence>
<protein>
    <submittedName>
        <fullName evidence="3">Cytochrome C</fullName>
    </submittedName>
</protein>
<accession>A0A1W6MQ55</accession>
<evidence type="ECO:0000256" key="1">
    <source>
        <dbReference type="SAM" id="Phobius"/>
    </source>
</evidence>